<dbReference type="Gene3D" id="1.10.10.10">
    <property type="entry name" value="Winged helix-like DNA-binding domain superfamily/Winged helix DNA-binding domain"/>
    <property type="match status" value="1"/>
</dbReference>
<accession>A0ABP9JV42</accession>
<proteinExistence type="predicted"/>
<dbReference type="Pfam" id="PF13601">
    <property type="entry name" value="HTH_34"/>
    <property type="match status" value="1"/>
</dbReference>
<sequence>MTLGNEIIHQQHRLRIMAALDGDPEPLDFATLKSISGATDGNLGAHLQTLEKAGYISLEKEAVGRRNRTWASLTPEGKRAFRDHVAFLEDILNFNTASGSSKP</sequence>
<dbReference type="PANTHER" id="PTHR37318:SF1">
    <property type="entry name" value="BSL7504 PROTEIN"/>
    <property type="match status" value="1"/>
</dbReference>
<dbReference type="Proteomes" id="UP001500518">
    <property type="component" value="Unassembled WGS sequence"/>
</dbReference>
<gene>
    <name evidence="2" type="ORF">GCM10023208_00040</name>
</gene>
<dbReference type="PANTHER" id="PTHR37318">
    <property type="entry name" value="BSL7504 PROTEIN"/>
    <property type="match status" value="1"/>
</dbReference>
<dbReference type="EMBL" id="BAABHV010000001">
    <property type="protein sequence ID" value="GAA5045497.1"/>
    <property type="molecule type" value="Genomic_DNA"/>
</dbReference>
<dbReference type="RefSeq" id="WP_346031096.1">
    <property type="nucleotide sequence ID" value="NZ_BAABHV010000001.1"/>
</dbReference>
<dbReference type="InterPro" id="IPR036388">
    <property type="entry name" value="WH-like_DNA-bd_sf"/>
</dbReference>
<reference evidence="3" key="1">
    <citation type="journal article" date="2019" name="Int. J. Syst. Evol. Microbiol.">
        <title>The Global Catalogue of Microorganisms (GCM) 10K type strain sequencing project: providing services to taxonomists for standard genome sequencing and annotation.</title>
        <authorList>
            <consortium name="The Broad Institute Genomics Platform"/>
            <consortium name="The Broad Institute Genome Sequencing Center for Infectious Disease"/>
            <person name="Wu L."/>
            <person name="Ma J."/>
        </authorList>
    </citation>
    <scope>NUCLEOTIDE SEQUENCE [LARGE SCALE GENOMIC DNA]</scope>
    <source>
        <strain evidence="3">JCM 18014</strain>
    </source>
</reference>
<comment type="caution">
    <text evidence="2">The sequence shown here is derived from an EMBL/GenBank/DDBJ whole genome shotgun (WGS) entry which is preliminary data.</text>
</comment>
<dbReference type="SUPFAM" id="SSF46785">
    <property type="entry name" value="Winged helix' DNA-binding domain"/>
    <property type="match status" value="1"/>
</dbReference>
<feature type="domain" description="Winged helix DNA-binding" evidence="1">
    <location>
        <begin position="13"/>
        <end position="91"/>
    </location>
</feature>
<dbReference type="InterPro" id="IPR036390">
    <property type="entry name" value="WH_DNA-bd_sf"/>
</dbReference>
<organism evidence="2 3">
    <name type="scientific">Erythrobacter westpacificensis</name>
    <dbReference type="NCBI Taxonomy" id="1055231"/>
    <lineage>
        <taxon>Bacteria</taxon>
        <taxon>Pseudomonadati</taxon>
        <taxon>Pseudomonadota</taxon>
        <taxon>Alphaproteobacteria</taxon>
        <taxon>Sphingomonadales</taxon>
        <taxon>Erythrobacteraceae</taxon>
        <taxon>Erythrobacter/Porphyrobacter group</taxon>
        <taxon>Erythrobacter</taxon>
    </lineage>
</organism>
<evidence type="ECO:0000259" key="1">
    <source>
        <dbReference type="Pfam" id="PF13601"/>
    </source>
</evidence>
<evidence type="ECO:0000313" key="2">
    <source>
        <dbReference type="EMBL" id="GAA5045497.1"/>
    </source>
</evidence>
<dbReference type="InterPro" id="IPR027395">
    <property type="entry name" value="WH_DNA-bd_dom"/>
</dbReference>
<keyword evidence="3" id="KW-1185">Reference proteome</keyword>
<evidence type="ECO:0000313" key="3">
    <source>
        <dbReference type="Proteomes" id="UP001500518"/>
    </source>
</evidence>
<protein>
    <submittedName>
        <fullName evidence="2">Transcriptional regulator</fullName>
    </submittedName>
</protein>
<name>A0ABP9JV42_9SPHN</name>